<dbReference type="RefSeq" id="WP_008517328.1">
    <property type="nucleotide sequence ID" value="NZ_ACJM01000011.1"/>
</dbReference>
<accession>C0GI65</accession>
<dbReference type="GO" id="GO:0006094">
    <property type="term" value="P:gluconeogenesis"/>
    <property type="evidence" value="ECO:0007669"/>
    <property type="project" value="TreeGrafter"/>
</dbReference>
<dbReference type="eggNOG" id="COG5016">
    <property type="taxonomic scope" value="Bacteria"/>
</dbReference>
<dbReference type="InterPro" id="IPR000891">
    <property type="entry name" value="PYR_CT"/>
</dbReference>
<name>C0GI65_DETAL</name>
<sequence length="501" mass="55472">MSERKPARITDTSFRDAHQSLMATRMQTEHMLGVAELMDKIGFHSMEVWGGATFDSCMRFLDEDPWERLRKLRSVIKNTKLQMLLRGQNLVGYRHYADDVVEAFIKKAVANGIDIIRIFDALNDTRNMAKAMEVTRKEGAHVQATLSYTLSPVHNLDYFVDMASQMVDLGADSIAIKDMAGLISPYDAVELVTRLKEVGVPIQLHCHYTSGMASMAYLKAIEAGVDVVDTACSPLALGTSQPPTESLVAALKGTPYDTGLDLDLLSQASEFFKEIRKHYYIPLDIALGVDTNVLNYQIPGGMISNLASQLEQQKASHLLPEVLKEVPRVREDLGYPPLVTPTSQIVGSQAVVNVLLGERYKMISTEVKNYVRGLYGRSPAPLNEELQKKVLGDAEPAQCRPADLLEPQMEAAAKEVGELAESEEDVISYAIFPQVAEAFFKRRKGLEPRICETEKCGFPPGQKNNGGNKANGKKEANLEQLYLVDDGLLFDETDILAYPVV</sequence>
<dbReference type="CDD" id="cd07937">
    <property type="entry name" value="DRE_TIM_PC_TC_5S"/>
    <property type="match status" value="1"/>
</dbReference>
<dbReference type="GO" id="GO:0004736">
    <property type="term" value="F:pyruvate carboxylase activity"/>
    <property type="evidence" value="ECO:0007669"/>
    <property type="project" value="TreeGrafter"/>
</dbReference>
<dbReference type="Pfam" id="PF00682">
    <property type="entry name" value="HMGL-like"/>
    <property type="match status" value="1"/>
</dbReference>
<dbReference type="SUPFAM" id="SSF51569">
    <property type="entry name" value="Aldolase"/>
    <property type="match status" value="1"/>
</dbReference>
<dbReference type="InterPro" id="IPR013785">
    <property type="entry name" value="Aldolase_TIM"/>
</dbReference>
<dbReference type="InterPro" id="IPR003379">
    <property type="entry name" value="Carboxylase_cons_dom"/>
</dbReference>
<dbReference type="Proteomes" id="UP000006443">
    <property type="component" value="Unassembled WGS sequence"/>
</dbReference>
<evidence type="ECO:0000259" key="1">
    <source>
        <dbReference type="PROSITE" id="PS50991"/>
    </source>
</evidence>
<dbReference type="NCBIfam" id="NF006761">
    <property type="entry name" value="PRK09282.1"/>
    <property type="match status" value="1"/>
</dbReference>
<dbReference type="Gene3D" id="3.20.20.70">
    <property type="entry name" value="Aldolase class I"/>
    <property type="match status" value="1"/>
</dbReference>
<dbReference type="STRING" id="555088.DealDRAFT_2174"/>
<comment type="caution">
    <text evidence="2">The sequence shown here is derived from an EMBL/GenBank/DDBJ whole genome shotgun (WGS) entry which is preliminary data.</text>
</comment>
<dbReference type="SUPFAM" id="SSF89000">
    <property type="entry name" value="post-HMGL domain-like"/>
    <property type="match status" value="1"/>
</dbReference>
<organism evidence="2 3">
    <name type="scientific">Dethiobacter alkaliphilus AHT 1</name>
    <dbReference type="NCBI Taxonomy" id="555088"/>
    <lineage>
        <taxon>Bacteria</taxon>
        <taxon>Bacillati</taxon>
        <taxon>Bacillota</taxon>
        <taxon>Dethiobacteria</taxon>
        <taxon>Dethiobacterales</taxon>
        <taxon>Dethiobacteraceae</taxon>
        <taxon>Dethiobacter</taxon>
    </lineage>
</organism>
<dbReference type="InterPro" id="IPR055268">
    <property type="entry name" value="PCB-like"/>
</dbReference>
<evidence type="ECO:0000313" key="2">
    <source>
        <dbReference type="EMBL" id="EEG76913.1"/>
    </source>
</evidence>
<dbReference type="NCBIfam" id="NF008985">
    <property type="entry name" value="PRK12331.1"/>
    <property type="match status" value="1"/>
</dbReference>
<dbReference type="PROSITE" id="PS50991">
    <property type="entry name" value="PYR_CT"/>
    <property type="match status" value="1"/>
</dbReference>
<dbReference type="PANTHER" id="PTHR43778">
    <property type="entry name" value="PYRUVATE CARBOXYLASE"/>
    <property type="match status" value="1"/>
</dbReference>
<keyword evidence="3" id="KW-1185">Reference proteome</keyword>
<dbReference type="EMBL" id="ACJM01000011">
    <property type="protein sequence ID" value="EEG76913.1"/>
    <property type="molecule type" value="Genomic_DNA"/>
</dbReference>
<protein>
    <submittedName>
        <fullName evidence="2">Conserved carboxylase region</fullName>
    </submittedName>
</protein>
<dbReference type="Pfam" id="PF02436">
    <property type="entry name" value="PYC_OADA"/>
    <property type="match status" value="1"/>
</dbReference>
<dbReference type="PANTHER" id="PTHR43778:SF2">
    <property type="entry name" value="PYRUVATE CARBOXYLASE, MITOCHONDRIAL"/>
    <property type="match status" value="1"/>
</dbReference>
<reference evidence="2 3" key="1">
    <citation type="submission" date="2009-02" db="EMBL/GenBank/DDBJ databases">
        <title>Sequencing of the draft genome and assembly of Dethiobacter alkaliphilus AHT 1.</title>
        <authorList>
            <consortium name="US DOE Joint Genome Institute (JGI-PGF)"/>
            <person name="Lucas S."/>
            <person name="Copeland A."/>
            <person name="Lapidus A."/>
            <person name="Glavina del Rio T."/>
            <person name="Dalin E."/>
            <person name="Tice H."/>
            <person name="Bruce D."/>
            <person name="Goodwin L."/>
            <person name="Pitluck S."/>
            <person name="Larimer F."/>
            <person name="Land M.L."/>
            <person name="Hauser L."/>
            <person name="Muyzer G."/>
        </authorList>
    </citation>
    <scope>NUCLEOTIDE SEQUENCE [LARGE SCALE GENOMIC DNA]</scope>
    <source>
        <strain evidence="2 3">AHT 1</strain>
    </source>
</reference>
<feature type="domain" description="Pyruvate carboxyltransferase" evidence="1">
    <location>
        <begin position="7"/>
        <end position="266"/>
    </location>
</feature>
<dbReference type="AlphaFoldDB" id="C0GI65"/>
<gene>
    <name evidence="2" type="ORF">DealDRAFT_2174</name>
</gene>
<dbReference type="OrthoDB" id="9807469at2"/>
<proteinExistence type="predicted"/>
<evidence type="ECO:0000313" key="3">
    <source>
        <dbReference type="Proteomes" id="UP000006443"/>
    </source>
</evidence>
<dbReference type="GO" id="GO:0005737">
    <property type="term" value="C:cytoplasm"/>
    <property type="evidence" value="ECO:0007669"/>
    <property type="project" value="TreeGrafter"/>
</dbReference>